<sequence>MDTSLHSMTTLFQQLGLPHQDSDIEGFIAQHRLEKSQALAEASFWNANQARFLKEALEDDADWAEVVDQLDARLRY</sequence>
<proteinExistence type="predicted"/>
<organism evidence="1 2">
    <name type="scientific">Pseudomaricurvus hydrocarbonicus</name>
    <dbReference type="NCBI Taxonomy" id="1470433"/>
    <lineage>
        <taxon>Bacteria</taxon>
        <taxon>Pseudomonadati</taxon>
        <taxon>Pseudomonadota</taxon>
        <taxon>Gammaproteobacteria</taxon>
        <taxon>Cellvibrionales</taxon>
        <taxon>Cellvibrionaceae</taxon>
        <taxon>Pseudomaricurvus</taxon>
    </lineage>
</organism>
<dbReference type="Gene3D" id="1.10.10.1130">
    <property type="entry name" value="Uncharacterised protein PF10982, DUF2789"/>
    <property type="match status" value="1"/>
</dbReference>
<evidence type="ECO:0000313" key="2">
    <source>
        <dbReference type="Proteomes" id="UP000787472"/>
    </source>
</evidence>
<dbReference type="InterPro" id="IPR038086">
    <property type="entry name" value="DUF2789_sf"/>
</dbReference>
<dbReference type="EMBL" id="JAAONZ010000003">
    <property type="protein sequence ID" value="NHO65139.1"/>
    <property type="molecule type" value="Genomic_DNA"/>
</dbReference>
<gene>
    <name evidence="1" type="ORF">G8770_06240</name>
</gene>
<protein>
    <submittedName>
        <fullName evidence="1">DUF2789 domain-containing protein</fullName>
    </submittedName>
</protein>
<dbReference type="InterPro" id="IPR021250">
    <property type="entry name" value="DUF2789"/>
</dbReference>
<reference evidence="1" key="1">
    <citation type="submission" date="2020-03" db="EMBL/GenBank/DDBJ databases">
        <authorList>
            <person name="Guo F."/>
        </authorList>
    </citation>
    <scope>NUCLEOTIDE SEQUENCE</scope>
    <source>
        <strain evidence="1">JCM 30134</strain>
    </source>
</reference>
<evidence type="ECO:0000313" key="1">
    <source>
        <dbReference type="EMBL" id="NHO65139.1"/>
    </source>
</evidence>
<name>A0A9E5MJH5_9GAMM</name>
<comment type="caution">
    <text evidence="1">The sequence shown here is derived from an EMBL/GenBank/DDBJ whole genome shotgun (WGS) entry which is preliminary data.</text>
</comment>
<dbReference type="Proteomes" id="UP000787472">
    <property type="component" value="Unassembled WGS sequence"/>
</dbReference>
<dbReference type="RefSeq" id="WP_167183357.1">
    <property type="nucleotide sequence ID" value="NZ_JAAONZ010000003.1"/>
</dbReference>
<accession>A0A9E5MJH5</accession>
<keyword evidence="2" id="KW-1185">Reference proteome</keyword>
<dbReference type="AlphaFoldDB" id="A0A9E5MJH5"/>
<dbReference type="Pfam" id="PF10982">
    <property type="entry name" value="DUF2789"/>
    <property type="match status" value="1"/>
</dbReference>